<accession>A0ACC2LFS9</accession>
<proteinExistence type="predicted"/>
<sequence>MRISVTAVCHQAKKQGPSLPSTLTSGIFSVAGSIFPPPLSSSLCYLFHRLRIIPHVKWRVQINRTLIHAKVVQIDVNV</sequence>
<evidence type="ECO:0000313" key="2">
    <source>
        <dbReference type="Proteomes" id="UP001234297"/>
    </source>
</evidence>
<gene>
    <name evidence="1" type="ORF">MRB53_025661</name>
</gene>
<keyword evidence="2" id="KW-1185">Reference proteome</keyword>
<evidence type="ECO:0000313" key="1">
    <source>
        <dbReference type="EMBL" id="KAJ8632325.1"/>
    </source>
</evidence>
<comment type="caution">
    <text evidence="1">The sequence shown here is derived from an EMBL/GenBank/DDBJ whole genome shotgun (WGS) entry which is preliminary data.</text>
</comment>
<dbReference type="Proteomes" id="UP001234297">
    <property type="component" value="Chromosome 8"/>
</dbReference>
<protein>
    <submittedName>
        <fullName evidence="1">Uncharacterized protein</fullName>
    </submittedName>
</protein>
<organism evidence="1 2">
    <name type="scientific">Persea americana</name>
    <name type="common">Avocado</name>
    <dbReference type="NCBI Taxonomy" id="3435"/>
    <lineage>
        <taxon>Eukaryota</taxon>
        <taxon>Viridiplantae</taxon>
        <taxon>Streptophyta</taxon>
        <taxon>Embryophyta</taxon>
        <taxon>Tracheophyta</taxon>
        <taxon>Spermatophyta</taxon>
        <taxon>Magnoliopsida</taxon>
        <taxon>Magnoliidae</taxon>
        <taxon>Laurales</taxon>
        <taxon>Lauraceae</taxon>
        <taxon>Persea</taxon>
    </lineage>
</organism>
<reference evidence="1 2" key="1">
    <citation type="journal article" date="2022" name="Hortic Res">
        <title>A haplotype resolved chromosomal level avocado genome allows analysis of novel avocado genes.</title>
        <authorList>
            <person name="Nath O."/>
            <person name="Fletcher S.J."/>
            <person name="Hayward A."/>
            <person name="Shaw L.M."/>
            <person name="Masouleh A.K."/>
            <person name="Furtado A."/>
            <person name="Henry R.J."/>
            <person name="Mitter N."/>
        </authorList>
    </citation>
    <scope>NUCLEOTIDE SEQUENCE [LARGE SCALE GENOMIC DNA]</scope>
    <source>
        <strain evidence="2">cv. Hass</strain>
    </source>
</reference>
<name>A0ACC2LFS9_PERAE</name>
<dbReference type="EMBL" id="CM056816">
    <property type="protein sequence ID" value="KAJ8632325.1"/>
    <property type="molecule type" value="Genomic_DNA"/>
</dbReference>